<dbReference type="Proteomes" id="UP001163056">
    <property type="component" value="Unassembled WGS sequence"/>
</dbReference>
<dbReference type="AlphaFoldDB" id="A0AAJ1N9Z5"/>
<feature type="transmembrane region" description="Helical" evidence="1">
    <location>
        <begin position="48"/>
        <end position="72"/>
    </location>
</feature>
<sequence>MNTLAHIRLGLERIAFIITLILCFILTIILVTHFSLEGLVLSPFAIPLFYLILYVLALIIPQCLAQLLLRVICAFRSIHYTFRLSPNLVSTTLSVIIGLIIVCALLMPSLKFVYFSSKGSAAVTLFVEVLIAIGCGFFSHKKFTITF</sequence>
<evidence type="ECO:0000313" key="3">
    <source>
        <dbReference type="Proteomes" id="UP001163056"/>
    </source>
</evidence>
<organism evidence="2 3">
    <name type="scientific">Providencia stuartii</name>
    <dbReference type="NCBI Taxonomy" id="588"/>
    <lineage>
        <taxon>Bacteria</taxon>
        <taxon>Pseudomonadati</taxon>
        <taxon>Pseudomonadota</taxon>
        <taxon>Gammaproteobacteria</taxon>
        <taxon>Enterobacterales</taxon>
        <taxon>Morganellaceae</taxon>
        <taxon>Providencia</taxon>
    </lineage>
</organism>
<keyword evidence="1" id="KW-1133">Transmembrane helix</keyword>
<evidence type="ECO:0000313" key="2">
    <source>
        <dbReference type="EMBL" id="MDE8769648.1"/>
    </source>
</evidence>
<keyword evidence="1" id="KW-0472">Membrane</keyword>
<name>A0AAJ1N9Z5_PROST</name>
<feature type="transmembrane region" description="Helical" evidence="1">
    <location>
        <begin position="119"/>
        <end position="138"/>
    </location>
</feature>
<dbReference type="EMBL" id="JAREJI010000004">
    <property type="protein sequence ID" value="MDE8769648.1"/>
    <property type="molecule type" value="Genomic_DNA"/>
</dbReference>
<comment type="caution">
    <text evidence="2">The sequence shown here is derived from an EMBL/GenBank/DDBJ whole genome shotgun (WGS) entry which is preliminary data.</text>
</comment>
<gene>
    <name evidence="2" type="ORF">PZS58_08920</name>
</gene>
<evidence type="ECO:0000256" key="1">
    <source>
        <dbReference type="SAM" id="Phobius"/>
    </source>
</evidence>
<feature type="transmembrane region" description="Helical" evidence="1">
    <location>
        <begin position="84"/>
        <end position="107"/>
    </location>
</feature>
<protein>
    <submittedName>
        <fullName evidence="2">Uncharacterized protein</fullName>
    </submittedName>
</protein>
<proteinExistence type="predicted"/>
<keyword evidence="1" id="KW-0812">Transmembrane</keyword>
<reference evidence="2 3" key="1">
    <citation type="submission" date="2023-03" db="EMBL/GenBank/DDBJ databases">
        <title>WGS of NDM-producing Providencia thailandensis from Ukrainian patients.</title>
        <authorList>
            <person name="Zabicka D."/>
            <person name="Izdebski R."/>
            <person name="Urbanowicz P."/>
            <person name="Biedrzycka M."/>
            <person name="Guzek A."/>
            <person name="Gniadkowski M."/>
        </authorList>
    </citation>
    <scope>NUCLEOTIDE SEQUENCE [LARGE SCALE GENOMIC DNA]</scope>
    <source>
        <strain evidence="2 3">8015-22</strain>
    </source>
</reference>
<accession>A0AAJ1N9Z5</accession>
<feature type="transmembrane region" description="Helical" evidence="1">
    <location>
        <begin position="14"/>
        <end position="36"/>
    </location>
</feature>
<dbReference type="RefSeq" id="WP_227698349.1">
    <property type="nucleotide sequence ID" value="NZ_BMYH01000010.1"/>
</dbReference>